<dbReference type="CDD" id="cd02696">
    <property type="entry name" value="MurNAc-LAA"/>
    <property type="match status" value="1"/>
</dbReference>
<evidence type="ECO:0000256" key="1">
    <source>
        <dbReference type="ARBA" id="ARBA00022801"/>
    </source>
</evidence>
<dbReference type="PANTHER" id="PTHR30404">
    <property type="entry name" value="N-ACETYLMURAMOYL-L-ALANINE AMIDASE"/>
    <property type="match status" value="1"/>
</dbReference>
<sequence length="239" mass="26482">MTEIIVLDGGHGGKDAGAVNGKIYEKDLVMKLVNKTKQYLESTYTGHKVLLTRSNDTFVGLSDRAKFANKNKANAFVSFHINAGGGTGFETFKYPTAEGRLQKSVHSEIEKVLQKYNVKDRGKKSANLAVVRETKMEAVLTETLFIDKATDLELLKNDKFMDEIAVAHAVGIAKYLGLKKKSKPKPKTINYKIKKGDTLWSIAHDPKHKTTVDAIYKANAGLKKKDVIYAGEIIKIPIK</sequence>
<dbReference type="PROSITE" id="PS51782">
    <property type="entry name" value="LYSM"/>
    <property type="match status" value="1"/>
</dbReference>
<dbReference type="PANTHER" id="PTHR30404:SF0">
    <property type="entry name" value="N-ACETYLMURAMOYL-L-ALANINE AMIDASE AMIC"/>
    <property type="match status" value="1"/>
</dbReference>
<dbReference type="GO" id="GO:0008745">
    <property type="term" value="F:N-acetylmuramoyl-L-alanine amidase activity"/>
    <property type="evidence" value="ECO:0007669"/>
    <property type="project" value="UniProtKB-EC"/>
</dbReference>
<dbReference type="Pfam" id="PF01520">
    <property type="entry name" value="Amidase_3"/>
    <property type="match status" value="1"/>
</dbReference>
<reference evidence="3" key="1">
    <citation type="submission" date="2022-09" db="EMBL/GenBank/DDBJ databases">
        <authorList>
            <person name="Xie Z."/>
            <person name="Yang M."/>
        </authorList>
    </citation>
    <scope>NUCLEOTIDE SEQUENCE</scope>
</reference>
<dbReference type="EC" id="3.5.1.28" evidence="3"/>
<accession>A0A977SP25</accession>
<dbReference type="CDD" id="cd00118">
    <property type="entry name" value="LysM"/>
    <property type="match status" value="1"/>
</dbReference>
<name>A0A977SP25_9CAUD</name>
<dbReference type="InterPro" id="IPR018392">
    <property type="entry name" value="LysM"/>
</dbReference>
<protein>
    <submittedName>
        <fullName evidence="3">N-acetylmuramoyl-L-alanine amidase</fullName>
        <ecNumber evidence="3">3.5.1.28</ecNumber>
    </submittedName>
</protein>
<dbReference type="SUPFAM" id="SSF54106">
    <property type="entry name" value="LysM domain"/>
    <property type="match status" value="1"/>
</dbReference>
<organism evidence="3 4">
    <name type="scientific">Bacillus phage vB_BaeroP_SYYB1</name>
    <dbReference type="NCBI Taxonomy" id="2980552"/>
    <lineage>
        <taxon>Viruses</taxon>
        <taxon>Duplodnaviria</taxon>
        <taxon>Heunggongvirae</taxon>
        <taxon>Uroviricota</taxon>
        <taxon>Caudoviricetes</taxon>
        <taxon>Salasmaviridae</taxon>
        <taxon>Tatarstanvirinae</taxon>
        <taxon>Gaunavirus</taxon>
        <taxon>Gaunavirus syybuna</taxon>
    </lineage>
</organism>
<dbReference type="SMART" id="SM00257">
    <property type="entry name" value="LysM"/>
    <property type="match status" value="1"/>
</dbReference>
<dbReference type="SMART" id="SM00646">
    <property type="entry name" value="Ami_3"/>
    <property type="match status" value="1"/>
</dbReference>
<feature type="domain" description="LysM" evidence="2">
    <location>
        <begin position="189"/>
        <end position="236"/>
    </location>
</feature>
<proteinExistence type="predicted"/>
<dbReference type="InterPro" id="IPR050695">
    <property type="entry name" value="N-acetylmuramoyl_amidase_3"/>
</dbReference>
<dbReference type="Gene3D" id="3.10.350.10">
    <property type="entry name" value="LysM domain"/>
    <property type="match status" value="1"/>
</dbReference>
<dbReference type="InterPro" id="IPR002508">
    <property type="entry name" value="MurNAc-LAA_cat"/>
</dbReference>
<evidence type="ECO:0000313" key="4">
    <source>
        <dbReference type="Proteomes" id="UP001064695"/>
    </source>
</evidence>
<dbReference type="SUPFAM" id="SSF53187">
    <property type="entry name" value="Zn-dependent exopeptidases"/>
    <property type="match status" value="1"/>
</dbReference>
<dbReference type="InterPro" id="IPR036779">
    <property type="entry name" value="LysM_dom_sf"/>
</dbReference>
<keyword evidence="1 3" id="KW-0378">Hydrolase</keyword>
<keyword evidence="4" id="KW-1185">Reference proteome</keyword>
<dbReference type="Proteomes" id="UP001064695">
    <property type="component" value="Segment"/>
</dbReference>
<evidence type="ECO:0000259" key="2">
    <source>
        <dbReference type="PROSITE" id="PS51782"/>
    </source>
</evidence>
<dbReference type="GO" id="GO:0009253">
    <property type="term" value="P:peptidoglycan catabolic process"/>
    <property type="evidence" value="ECO:0007669"/>
    <property type="project" value="InterPro"/>
</dbReference>
<evidence type="ECO:0000313" key="3">
    <source>
        <dbReference type="EMBL" id="UXN78511.1"/>
    </source>
</evidence>
<dbReference type="EMBL" id="OP433492">
    <property type="protein sequence ID" value="UXN78511.1"/>
    <property type="molecule type" value="Genomic_DNA"/>
</dbReference>
<gene>
    <name evidence="3" type="ORF">SYYB1_22</name>
</gene>
<dbReference type="Pfam" id="PF01476">
    <property type="entry name" value="LysM"/>
    <property type="match status" value="1"/>
</dbReference>
<dbReference type="Gene3D" id="3.40.630.40">
    <property type="entry name" value="Zn-dependent exopeptidases"/>
    <property type="match status" value="1"/>
</dbReference>